<feature type="domain" description="HTH tetR-type" evidence="5">
    <location>
        <begin position="9"/>
        <end position="68"/>
    </location>
</feature>
<reference evidence="6 7" key="1">
    <citation type="submission" date="2017-03" db="EMBL/GenBank/DDBJ databases">
        <authorList>
            <person name="Afonso C.L."/>
            <person name="Miller P.J."/>
            <person name="Scott M.A."/>
            <person name="Spackman E."/>
            <person name="Goraichik I."/>
            <person name="Dimitrov K.M."/>
            <person name="Suarez D.L."/>
            <person name="Swayne D.E."/>
        </authorList>
    </citation>
    <scope>NUCLEOTIDE SEQUENCE [LARGE SCALE GENOMIC DNA]</scope>
    <source>
        <strain evidence="6 7">CECT 7691</strain>
    </source>
</reference>
<dbReference type="Gene3D" id="1.10.357.10">
    <property type="entry name" value="Tetracycline Repressor, domain 2"/>
    <property type="match status" value="1"/>
</dbReference>
<dbReference type="SUPFAM" id="SSF46689">
    <property type="entry name" value="Homeodomain-like"/>
    <property type="match status" value="1"/>
</dbReference>
<organism evidence="6 7">
    <name type="scientific">Oceanibacterium hippocampi</name>
    <dbReference type="NCBI Taxonomy" id="745714"/>
    <lineage>
        <taxon>Bacteria</taxon>
        <taxon>Pseudomonadati</taxon>
        <taxon>Pseudomonadota</taxon>
        <taxon>Alphaproteobacteria</taxon>
        <taxon>Sneathiellales</taxon>
        <taxon>Sneathiellaceae</taxon>
        <taxon>Oceanibacterium</taxon>
    </lineage>
</organism>
<evidence type="ECO:0000256" key="3">
    <source>
        <dbReference type="ARBA" id="ARBA00023163"/>
    </source>
</evidence>
<dbReference type="PANTHER" id="PTHR30055:SF234">
    <property type="entry name" value="HTH-TYPE TRANSCRIPTIONAL REGULATOR BETI"/>
    <property type="match status" value="1"/>
</dbReference>
<dbReference type="GO" id="GO:0000976">
    <property type="term" value="F:transcription cis-regulatory region binding"/>
    <property type="evidence" value="ECO:0007669"/>
    <property type="project" value="TreeGrafter"/>
</dbReference>
<dbReference type="OrthoDB" id="9805134at2"/>
<dbReference type="InterPro" id="IPR009057">
    <property type="entry name" value="Homeodomain-like_sf"/>
</dbReference>
<evidence type="ECO:0000313" key="6">
    <source>
        <dbReference type="EMBL" id="SLN29651.1"/>
    </source>
</evidence>
<dbReference type="GO" id="GO:0003700">
    <property type="term" value="F:DNA-binding transcription factor activity"/>
    <property type="evidence" value="ECO:0007669"/>
    <property type="project" value="TreeGrafter"/>
</dbReference>
<dbReference type="Pfam" id="PF00440">
    <property type="entry name" value="TetR_N"/>
    <property type="match status" value="1"/>
</dbReference>
<dbReference type="PROSITE" id="PS50977">
    <property type="entry name" value="HTH_TETR_2"/>
    <property type="match status" value="1"/>
</dbReference>
<keyword evidence="1" id="KW-0805">Transcription regulation</keyword>
<gene>
    <name evidence="6" type="ORF">OCH7691_01015</name>
</gene>
<keyword evidence="3" id="KW-0804">Transcription</keyword>
<evidence type="ECO:0000256" key="1">
    <source>
        <dbReference type="ARBA" id="ARBA00023015"/>
    </source>
</evidence>
<sequence>MTGKSGKKAETRGALLDAAEAALIDGKGDCEISDVARRAGVSIGLSYHYYDSKDALVAAVVERFYRRLDEAAMAINPLPAGEWASREARRVRLVVEFLFGAPLAPFVLGGLAGGPLVQAAEIEARGRYAALASENFSRARRVGLIGAETPDRLLAVQAMGGLWAVIEAALRERKRPSTQTVAEAIWANMAAMLRL</sequence>
<keyword evidence="2 4" id="KW-0238">DNA-binding</keyword>
<evidence type="ECO:0000313" key="7">
    <source>
        <dbReference type="Proteomes" id="UP000193200"/>
    </source>
</evidence>
<evidence type="ECO:0000259" key="5">
    <source>
        <dbReference type="PROSITE" id="PS50977"/>
    </source>
</evidence>
<dbReference type="EMBL" id="FWFR01000001">
    <property type="protein sequence ID" value="SLN29651.1"/>
    <property type="molecule type" value="Genomic_DNA"/>
</dbReference>
<feature type="DNA-binding region" description="H-T-H motif" evidence="4">
    <location>
        <begin position="31"/>
        <end position="50"/>
    </location>
</feature>
<dbReference type="AlphaFoldDB" id="A0A1Y5S067"/>
<protein>
    <submittedName>
        <fullName evidence="6">Transcriptional regulator BetI</fullName>
    </submittedName>
</protein>
<keyword evidence="7" id="KW-1185">Reference proteome</keyword>
<dbReference type="InterPro" id="IPR001647">
    <property type="entry name" value="HTH_TetR"/>
</dbReference>
<dbReference type="PANTHER" id="PTHR30055">
    <property type="entry name" value="HTH-TYPE TRANSCRIPTIONAL REGULATOR RUTR"/>
    <property type="match status" value="1"/>
</dbReference>
<name>A0A1Y5S067_9PROT</name>
<proteinExistence type="predicted"/>
<dbReference type="RefSeq" id="WP_085882281.1">
    <property type="nucleotide sequence ID" value="NZ_FWFR01000001.1"/>
</dbReference>
<dbReference type="InterPro" id="IPR050109">
    <property type="entry name" value="HTH-type_TetR-like_transc_reg"/>
</dbReference>
<accession>A0A1Y5S067</accession>
<dbReference type="InParanoid" id="A0A1Y5S067"/>
<evidence type="ECO:0000256" key="2">
    <source>
        <dbReference type="ARBA" id="ARBA00023125"/>
    </source>
</evidence>
<evidence type="ECO:0000256" key="4">
    <source>
        <dbReference type="PROSITE-ProRule" id="PRU00335"/>
    </source>
</evidence>
<dbReference type="Proteomes" id="UP000193200">
    <property type="component" value="Unassembled WGS sequence"/>
</dbReference>